<comment type="caution">
    <text evidence="2">The sequence shown here is derived from an EMBL/GenBank/DDBJ whole genome shotgun (WGS) entry which is preliminary data.</text>
</comment>
<evidence type="ECO:0000313" key="2">
    <source>
        <dbReference type="EMBL" id="TDC94807.1"/>
    </source>
</evidence>
<gene>
    <name evidence="2" type="ORF">E1161_07115</name>
</gene>
<evidence type="ECO:0000256" key="1">
    <source>
        <dbReference type="SAM" id="Phobius"/>
    </source>
</evidence>
<accession>A0A4R4URA2</accession>
<feature type="transmembrane region" description="Helical" evidence="1">
    <location>
        <begin position="44"/>
        <end position="65"/>
    </location>
</feature>
<feature type="transmembrane region" description="Helical" evidence="1">
    <location>
        <begin position="116"/>
        <end position="136"/>
    </location>
</feature>
<proteinExistence type="predicted"/>
<dbReference type="Proteomes" id="UP000294744">
    <property type="component" value="Unassembled WGS sequence"/>
</dbReference>
<keyword evidence="1" id="KW-0812">Transmembrane</keyword>
<organism evidence="2 3">
    <name type="scientific">Saccharopolyspora aridisoli</name>
    <dbReference type="NCBI Taxonomy" id="2530385"/>
    <lineage>
        <taxon>Bacteria</taxon>
        <taxon>Bacillati</taxon>
        <taxon>Actinomycetota</taxon>
        <taxon>Actinomycetes</taxon>
        <taxon>Pseudonocardiales</taxon>
        <taxon>Pseudonocardiaceae</taxon>
        <taxon>Saccharopolyspora</taxon>
    </lineage>
</organism>
<feature type="transmembrane region" description="Helical" evidence="1">
    <location>
        <begin position="171"/>
        <end position="188"/>
    </location>
</feature>
<dbReference type="RefSeq" id="WP_132620829.1">
    <property type="nucleotide sequence ID" value="NZ_SMKV01000006.1"/>
</dbReference>
<keyword evidence="3" id="KW-1185">Reference proteome</keyword>
<protein>
    <submittedName>
        <fullName evidence="2">Uncharacterized protein</fullName>
    </submittedName>
</protein>
<keyword evidence="1" id="KW-0472">Membrane</keyword>
<sequence length="326" mass="34139">MSSPQQSPDTAGQADRSGGSSADVVVPIGIQAVGALLVLLPLHWLVHVVGFVLIGFGTLAFSMAWNTRAVSQHPERSPERMRCRRNGFVALNYGVVLIAIAILVAVSDPSSRVRGIVNAIAAVVPVVLGLRLLVAAGGSESAQTVRHTTCRAITVIFFVVALLIGPLSGTGWDLALLAVPLFGLILLYRGVSGLPAPRTLRIACAVGLFALALAGMLGGRPGWLAVAGSDPVRCQVLDANWQDSTRSPNFYTYTVQCGGQRLEYDPIGFAGPFGSDLQLVTDRSGVGGPLHVTEVPGARGAVYLGIVGISGVLLVLALIPWRTRRP</sequence>
<evidence type="ECO:0000313" key="3">
    <source>
        <dbReference type="Proteomes" id="UP000294744"/>
    </source>
</evidence>
<feature type="transmembrane region" description="Helical" evidence="1">
    <location>
        <begin position="200"/>
        <end position="219"/>
    </location>
</feature>
<dbReference type="AlphaFoldDB" id="A0A4R4URA2"/>
<feature type="transmembrane region" description="Helical" evidence="1">
    <location>
        <begin position="148"/>
        <end position="165"/>
    </location>
</feature>
<reference evidence="2 3" key="1">
    <citation type="submission" date="2019-03" db="EMBL/GenBank/DDBJ databases">
        <title>Draft genome sequences of novel Actinobacteria.</title>
        <authorList>
            <person name="Sahin N."/>
            <person name="Ay H."/>
            <person name="Saygin H."/>
        </authorList>
    </citation>
    <scope>NUCLEOTIDE SEQUENCE [LARGE SCALE GENOMIC DNA]</scope>
    <source>
        <strain evidence="2 3">16K404</strain>
    </source>
</reference>
<name>A0A4R4URA2_9PSEU</name>
<keyword evidence="1" id="KW-1133">Transmembrane helix</keyword>
<feature type="transmembrane region" description="Helical" evidence="1">
    <location>
        <begin position="300"/>
        <end position="321"/>
    </location>
</feature>
<dbReference type="EMBL" id="SMKV01000006">
    <property type="protein sequence ID" value="TDC94807.1"/>
    <property type="molecule type" value="Genomic_DNA"/>
</dbReference>
<feature type="transmembrane region" description="Helical" evidence="1">
    <location>
        <begin position="86"/>
        <end position="104"/>
    </location>
</feature>